<feature type="region of interest" description="Disordered" evidence="1">
    <location>
        <begin position="323"/>
        <end position="357"/>
    </location>
</feature>
<feature type="compositionally biased region" description="Polar residues" evidence="1">
    <location>
        <begin position="1233"/>
        <end position="1248"/>
    </location>
</feature>
<feature type="compositionally biased region" description="Low complexity" evidence="1">
    <location>
        <begin position="253"/>
        <end position="266"/>
    </location>
</feature>
<feature type="region of interest" description="Disordered" evidence="1">
    <location>
        <begin position="460"/>
        <end position="492"/>
    </location>
</feature>
<proteinExistence type="predicted"/>
<dbReference type="Proteomes" id="UP000051952">
    <property type="component" value="Unassembled WGS sequence"/>
</dbReference>
<feature type="compositionally biased region" description="Acidic residues" evidence="1">
    <location>
        <begin position="466"/>
        <end position="481"/>
    </location>
</feature>
<feature type="domain" description="Cyclic nucleotide-binding" evidence="2">
    <location>
        <begin position="692"/>
        <end position="788"/>
    </location>
</feature>
<feature type="compositionally biased region" description="Acidic residues" evidence="1">
    <location>
        <begin position="114"/>
        <end position="123"/>
    </location>
</feature>
<feature type="compositionally biased region" description="Low complexity" evidence="1">
    <location>
        <begin position="163"/>
        <end position="176"/>
    </location>
</feature>
<feature type="compositionally biased region" description="Polar residues" evidence="1">
    <location>
        <begin position="427"/>
        <end position="436"/>
    </location>
</feature>
<evidence type="ECO:0000256" key="1">
    <source>
        <dbReference type="SAM" id="MobiDB-lite"/>
    </source>
</evidence>
<feature type="region of interest" description="Disordered" evidence="1">
    <location>
        <begin position="97"/>
        <end position="177"/>
    </location>
</feature>
<feature type="region of interest" description="Disordered" evidence="1">
    <location>
        <begin position="1"/>
        <end position="84"/>
    </location>
</feature>
<gene>
    <name evidence="3" type="ORF">BSAL_94085</name>
</gene>
<dbReference type="Pfam" id="PF00027">
    <property type="entry name" value="cNMP_binding"/>
    <property type="match status" value="1"/>
</dbReference>
<dbReference type="Gene3D" id="2.60.120.10">
    <property type="entry name" value="Jelly Rolls"/>
    <property type="match status" value="1"/>
</dbReference>
<dbReference type="InterPro" id="IPR000595">
    <property type="entry name" value="cNMP-bd_dom"/>
</dbReference>
<evidence type="ECO:0000259" key="2">
    <source>
        <dbReference type="PROSITE" id="PS50042"/>
    </source>
</evidence>
<feature type="compositionally biased region" description="Polar residues" evidence="1">
    <location>
        <begin position="124"/>
        <end position="139"/>
    </location>
</feature>
<dbReference type="GO" id="GO:0005829">
    <property type="term" value="C:cytosol"/>
    <property type="evidence" value="ECO:0007669"/>
    <property type="project" value="TreeGrafter"/>
</dbReference>
<feature type="compositionally biased region" description="Polar residues" evidence="1">
    <location>
        <begin position="1"/>
        <end position="13"/>
    </location>
</feature>
<sequence>MQKNRVPQRLTTKSPRRSAPHAPTHSQPLKHSAISHSAWQPPATSKKPNHPLTPASTIHTEEEDPDRVQFVVSPPNTSRNHDDDDFLVSVSVAPAVNQNNGGAWMPATGSYSLETEEGDDEENSLLSNNDNITTTTTRGASPVAHQPQPPAQSQPHHHHHLNRSSAMPSSSSALRSFISPPSRYNSAYRITTTIASAEQSPLIVTTLEGALPLPRSNSHSDDDEEEHNSNGIIELFEEEGDGGYGFGDRRSQQRSTTTYRATSSTADNGPEKLKHAQHRRDRNKARVVVLDTVEPNHHNHYHNNNEGVVSGAPQFATVNSIVSSHNSYNGSRGGPPPPPSGVPGGGARRSSFGNGSATTMESSMLLMSGGRSEHTSLPTLSIDSAKSVQDHRRRQQQQQLQRPPLAAQSLLLNGSGSGSGQHRRPHQTNSNSSHETSAAAAAVMSGVHFCLPTNGRGIFSQKNGSDDDDDDHRDFTDDDDDVAPRGPVNEWSMNASFSATSSAFVVMGDQHQLQQEGTSVRRTSRRRSQLEEDDDLSSFSALKSNACESQEKDTSLSYPLAAGQPHNSPSATAPPLARAVQRRAQERAEREQMLLKSRERQTNAVERKMFLAEHRFLQRGASWLTFVELARVMKRLVEVAKIAKRLREKRMRRGINPIVVVRLRQILRRVRTRIQGRGVPRPAIAALRADKLLNLFPDAQLQYAIDRMTLKYFFENENIIMMGSEDDEAYVLHSGVADVLMGQTKVFTMRGGMCFGSVGMISGEPRTASIVAREKEGCLAWVLTRAVFSAWGGGAEDKQKVAAAHAAINELRQLNMMNVYKKLLDPSTLGYFPMLSGVSHETLTSITTTSTRPRVERAGTVLAAPNVPLTETQPFLLLRGTVVVKVDQKSWAARANSYFPIPLHEQLRMLYDIPQRKRGGGGGVHAPVGFGDMSHIPKQVHLRKDFSGATIESILMPWIKKEQELLDAATPKASMQQQQQQQGWKATSSELDDAATTTTHSSGATPLLPAPTFPRTAISPRFHSSAGGGGFALPSAAAGGGDELPSMASLHSTTTGGNSAATVQRQQHSNITTSSPPSCVVLFEVQAPALFHFAPLFLAHSAAPPFTVEAATDCDLLGIGRENIRGQDVLELAVLRQNALNLHCDFIGIPTRAEFARILCCEEIQPPGALSQSSRDDVTKRHHHNNHHHPQQAPPTPPAQSSYFSATLTAVASKLSSASGGGPSSTGAASVSRRATTGSGASSPSRKMSTTGLASALMEVCPFETFVYGANDYMTFDPQSDLKVHIVLSGEIDPTSFRSGRTSVEVNGGPFVLGGRLWS</sequence>
<feature type="compositionally biased region" description="Basic residues" evidence="1">
    <location>
        <begin position="275"/>
        <end position="284"/>
    </location>
</feature>
<feature type="region of interest" description="Disordered" evidence="1">
    <location>
        <begin position="1168"/>
        <end position="1202"/>
    </location>
</feature>
<feature type="region of interest" description="Disordered" evidence="1">
    <location>
        <begin position="1215"/>
        <end position="1248"/>
    </location>
</feature>
<name>A0A0S4J8W1_BODSA</name>
<evidence type="ECO:0000313" key="4">
    <source>
        <dbReference type="Proteomes" id="UP000051952"/>
    </source>
</evidence>
<dbReference type="EMBL" id="CYKH01001358">
    <property type="protein sequence ID" value="CUG86664.1"/>
    <property type="molecule type" value="Genomic_DNA"/>
</dbReference>
<feature type="compositionally biased region" description="Polar residues" evidence="1">
    <location>
        <begin position="24"/>
        <end position="38"/>
    </location>
</feature>
<dbReference type="InterPro" id="IPR018490">
    <property type="entry name" value="cNMP-bd_dom_sf"/>
</dbReference>
<dbReference type="PANTHER" id="PTHR11635:SF152">
    <property type="entry name" value="CAMP-DEPENDENT PROTEIN KINASE TYPE I REGULATORY SUBUNIT-RELATED"/>
    <property type="match status" value="1"/>
</dbReference>
<feature type="region of interest" description="Disordered" evidence="1">
    <location>
        <begin position="238"/>
        <end position="284"/>
    </location>
</feature>
<dbReference type="PANTHER" id="PTHR11635">
    <property type="entry name" value="CAMP-DEPENDENT PROTEIN KINASE REGULATORY CHAIN"/>
    <property type="match status" value="1"/>
</dbReference>
<feature type="region of interest" description="Disordered" evidence="1">
    <location>
        <begin position="1033"/>
        <end position="1072"/>
    </location>
</feature>
<dbReference type="PROSITE" id="PS50042">
    <property type="entry name" value="CNMP_BINDING_3"/>
    <property type="match status" value="1"/>
</dbReference>
<evidence type="ECO:0000313" key="3">
    <source>
        <dbReference type="EMBL" id="CUG86664.1"/>
    </source>
</evidence>
<feature type="compositionally biased region" description="Basic residues" evidence="1">
    <location>
        <begin position="1180"/>
        <end position="1190"/>
    </location>
</feature>
<keyword evidence="4" id="KW-1185">Reference proteome</keyword>
<feature type="region of interest" description="Disordered" evidence="1">
    <location>
        <begin position="385"/>
        <end position="439"/>
    </location>
</feature>
<dbReference type="InterPro" id="IPR014710">
    <property type="entry name" value="RmlC-like_jellyroll"/>
</dbReference>
<protein>
    <submittedName>
        <fullName evidence="3">Cyclic nucleotide-binding protein, putative</fullName>
    </submittedName>
</protein>
<dbReference type="VEuPathDB" id="TriTrypDB:BSAL_94085"/>
<organism evidence="3 4">
    <name type="scientific">Bodo saltans</name>
    <name type="common">Flagellated protozoan</name>
    <dbReference type="NCBI Taxonomy" id="75058"/>
    <lineage>
        <taxon>Eukaryota</taxon>
        <taxon>Discoba</taxon>
        <taxon>Euglenozoa</taxon>
        <taxon>Kinetoplastea</taxon>
        <taxon>Metakinetoplastina</taxon>
        <taxon>Eubodonida</taxon>
        <taxon>Bodonidae</taxon>
        <taxon>Bodo</taxon>
    </lineage>
</organism>
<dbReference type="InterPro" id="IPR050503">
    <property type="entry name" value="cAMP-dep_PK_reg_su-like"/>
</dbReference>
<dbReference type="SUPFAM" id="SSF51206">
    <property type="entry name" value="cAMP-binding domain-like"/>
    <property type="match status" value="1"/>
</dbReference>
<feature type="compositionally biased region" description="Polar residues" evidence="1">
    <location>
        <begin position="537"/>
        <end position="548"/>
    </location>
</feature>
<accession>A0A0S4J8W1</accession>
<feature type="compositionally biased region" description="Polar residues" evidence="1">
    <location>
        <begin position="1049"/>
        <end position="1072"/>
    </location>
</feature>
<feature type="region of interest" description="Disordered" evidence="1">
    <location>
        <begin position="969"/>
        <end position="1021"/>
    </location>
</feature>
<dbReference type="GO" id="GO:0005952">
    <property type="term" value="C:cAMP-dependent protein kinase complex"/>
    <property type="evidence" value="ECO:0007669"/>
    <property type="project" value="InterPro"/>
</dbReference>
<feature type="region of interest" description="Disordered" evidence="1">
    <location>
        <begin position="511"/>
        <end position="577"/>
    </location>
</feature>
<dbReference type="CDD" id="cd00038">
    <property type="entry name" value="CAP_ED"/>
    <property type="match status" value="1"/>
</dbReference>
<feature type="compositionally biased region" description="Low complexity" evidence="1">
    <location>
        <begin position="396"/>
        <end position="414"/>
    </location>
</feature>
<reference evidence="4" key="1">
    <citation type="submission" date="2015-09" db="EMBL/GenBank/DDBJ databases">
        <authorList>
            <consortium name="Pathogen Informatics"/>
        </authorList>
    </citation>
    <scope>NUCLEOTIDE SEQUENCE [LARGE SCALE GENOMIC DNA]</scope>
    <source>
        <strain evidence="4">Lake Konstanz</strain>
    </source>
</reference>